<dbReference type="EMBL" id="FNXT01001184">
    <property type="protein sequence ID" value="SZX73160.1"/>
    <property type="molecule type" value="Genomic_DNA"/>
</dbReference>
<gene>
    <name evidence="4" type="ORF">BQ4739_LOCUS13276</name>
</gene>
<dbReference type="Gene3D" id="1.25.40.10">
    <property type="entry name" value="Tetratricopeptide repeat domain"/>
    <property type="match status" value="1"/>
</dbReference>
<accession>A0A383W7I6</accession>
<dbReference type="InterPro" id="IPR011990">
    <property type="entry name" value="TPR-like_helical_dom_sf"/>
</dbReference>
<feature type="repeat" description="TPR" evidence="3">
    <location>
        <begin position="253"/>
        <end position="286"/>
    </location>
</feature>
<dbReference type="STRING" id="3088.A0A383W7I6"/>
<dbReference type="PANTHER" id="PTHR44858">
    <property type="entry name" value="TETRATRICOPEPTIDE REPEAT PROTEIN 6"/>
    <property type="match status" value="1"/>
</dbReference>
<dbReference type="PANTHER" id="PTHR44858:SF17">
    <property type="match status" value="1"/>
</dbReference>
<keyword evidence="1" id="KW-0677">Repeat</keyword>
<name>A0A383W7I6_TETOB</name>
<evidence type="ECO:0000256" key="2">
    <source>
        <dbReference type="ARBA" id="ARBA00022803"/>
    </source>
</evidence>
<evidence type="ECO:0000313" key="4">
    <source>
        <dbReference type="EMBL" id="SZX73160.1"/>
    </source>
</evidence>
<keyword evidence="5" id="KW-1185">Reference proteome</keyword>
<dbReference type="AlphaFoldDB" id="A0A383W7I6"/>
<dbReference type="Pfam" id="PF13432">
    <property type="entry name" value="TPR_16"/>
    <property type="match status" value="2"/>
</dbReference>
<organism evidence="4 5">
    <name type="scientific">Tetradesmus obliquus</name>
    <name type="common">Green alga</name>
    <name type="synonym">Acutodesmus obliquus</name>
    <dbReference type="NCBI Taxonomy" id="3088"/>
    <lineage>
        <taxon>Eukaryota</taxon>
        <taxon>Viridiplantae</taxon>
        <taxon>Chlorophyta</taxon>
        <taxon>core chlorophytes</taxon>
        <taxon>Chlorophyceae</taxon>
        <taxon>CS clade</taxon>
        <taxon>Sphaeropleales</taxon>
        <taxon>Scenedesmaceae</taxon>
        <taxon>Tetradesmus</taxon>
    </lineage>
</organism>
<reference evidence="4 5" key="1">
    <citation type="submission" date="2016-10" db="EMBL/GenBank/DDBJ databases">
        <authorList>
            <person name="Cai Z."/>
        </authorList>
    </citation>
    <scope>NUCLEOTIDE SEQUENCE [LARGE SCALE GENOMIC DNA]</scope>
</reference>
<dbReference type="InterPro" id="IPR019734">
    <property type="entry name" value="TPR_rpt"/>
</dbReference>
<dbReference type="InterPro" id="IPR050498">
    <property type="entry name" value="Ycf3"/>
</dbReference>
<sequence length="381" mass="41674">MLNLRIKCHSSGCSQRHSSRTASSHHHTNCWAPSVHLVQQTTCRASLTTTDASDLNLPGAEACSHAAEQIGCTSSSSSSAWPAQQQQVHLNKRSLLLGLGASIGVVLLPGGAARAASDLVPTNLRLDRAPDQSLYNPADAELRDAAALLQQALNAETVQQEEALWTQVIDKYSRVNAIWMPDVVGRAYGNRGNARSRQGKLAAAISDFNQAIELCPWSVDPVINRGVVLEAMGRWDEAAADYQAVLAVAPGDPSAWNNLGNTNMGLQNWAEAERCFGKAAALAPSFSFASANHTLAMFQLGRREEAIREMRTLLRRYPDFDDMRAALAAAQWAAGREGDAETNWERVEDPRYRDVKWLRKERRWPPALADSLQALLQLKSV</sequence>
<feature type="repeat" description="TPR" evidence="3">
    <location>
        <begin position="185"/>
        <end position="218"/>
    </location>
</feature>
<dbReference type="SMART" id="SM00028">
    <property type="entry name" value="TPR"/>
    <property type="match status" value="3"/>
</dbReference>
<keyword evidence="2 3" id="KW-0802">TPR repeat</keyword>
<evidence type="ECO:0000256" key="3">
    <source>
        <dbReference type="PROSITE-ProRule" id="PRU00339"/>
    </source>
</evidence>
<evidence type="ECO:0000256" key="1">
    <source>
        <dbReference type="ARBA" id="ARBA00022737"/>
    </source>
</evidence>
<protein>
    <submittedName>
        <fullName evidence="4">Uncharacterized protein</fullName>
    </submittedName>
</protein>
<dbReference type="Proteomes" id="UP000256970">
    <property type="component" value="Unassembled WGS sequence"/>
</dbReference>
<proteinExistence type="predicted"/>
<dbReference type="PROSITE" id="PS50005">
    <property type="entry name" value="TPR"/>
    <property type="match status" value="2"/>
</dbReference>
<evidence type="ECO:0000313" key="5">
    <source>
        <dbReference type="Proteomes" id="UP000256970"/>
    </source>
</evidence>
<dbReference type="SUPFAM" id="SSF48452">
    <property type="entry name" value="TPR-like"/>
    <property type="match status" value="1"/>
</dbReference>
<dbReference type="Pfam" id="PF00515">
    <property type="entry name" value="TPR_1"/>
    <property type="match status" value="1"/>
</dbReference>